<evidence type="ECO:0000256" key="1">
    <source>
        <dbReference type="ARBA" id="ARBA00008007"/>
    </source>
</evidence>
<dbReference type="InterPro" id="IPR029057">
    <property type="entry name" value="PRTase-like"/>
</dbReference>
<name>A0A2H0RNJ0_9BACT</name>
<proteinExistence type="inferred from homology"/>
<dbReference type="CDD" id="cd06223">
    <property type="entry name" value="PRTases_typeI"/>
    <property type="match status" value="1"/>
</dbReference>
<dbReference type="Pfam" id="PF00156">
    <property type="entry name" value="Pribosyltran"/>
    <property type="match status" value="1"/>
</dbReference>
<sequence>MILGRIVSAELGVPINTTTIIRTKHALKVQAEMTDKQKRANRRLDHFAVKGGVPKQVILVDDVYTTGRTMQVCAEVLKRAGVRTVWGCVLARGD</sequence>
<feature type="domain" description="Phosphoribosyltransferase" evidence="2">
    <location>
        <begin position="3"/>
        <end position="92"/>
    </location>
</feature>
<comment type="similarity">
    <text evidence="1">Belongs to the ComF/GntX family.</text>
</comment>
<dbReference type="AlphaFoldDB" id="A0A2H0RNJ0"/>
<evidence type="ECO:0000313" key="3">
    <source>
        <dbReference type="EMBL" id="PIR48091.1"/>
    </source>
</evidence>
<comment type="caution">
    <text evidence="3">The sequence shown here is derived from an EMBL/GenBank/DDBJ whole genome shotgun (WGS) entry which is preliminary data.</text>
</comment>
<protein>
    <recommendedName>
        <fullName evidence="2">Phosphoribosyltransferase domain-containing protein</fullName>
    </recommendedName>
</protein>
<gene>
    <name evidence="3" type="ORF">COV06_01690</name>
</gene>
<evidence type="ECO:0000313" key="4">
    <source>
        <dbReference type="Proteomes" id="UP000230084"/>
    </source>
</evidence>
<dbReference type="Proteomes" id="UP000230084">
    <property type="component" value="Unassembled WGS sequence"/>
</dbReference>
<dbReference type="EMBL" id="PCYM01000001">
    <property type="protein sequence ID" value="PIR48091.1"/>
    <property type="molecule type" value="Genomic_DNA"/>
</dbReference>
<dbReference type="PANTHER" id="PTHR47505">
    <property type="entry name" value="DNA UTILIZATION PROTEIN YHGH"/>
    <property type="match status" value="1"/>
</dbReference>
<dbReference type="PANTHER" id="PTHR47505:SF1">
    <property type="entry name" value="DNA UTILIZATION PROTEIN YHGH"/>
    <property type="match status" value="1"/>
</dbReference>
<dbReference type="InterPro" id="IPR051910">
    <property type="entry name" value="ComF/GntX_DNA_util-trans"/>
</dbReference>
<dbReference type="SUPFAM" id="SSF53271">
    <property type="entry name" value="PRTase-like"/>
    <property type="match status" value="1"/>
</dbReference>
<organism evidence="3 4">
    <name type="scientific">Candidatus Uhrbacteria bacterium CG10_big_fil_rev_8_21_14_0_10_50_16</name>
    <dbReference type="NCBI Taxonomy" id="1975039"/>
    <lineage>
        <taxon>Bacteria</taxon>
        <taxon>Candidatus Uhriibacteriota</taxon>
    </lineage>
</organism>
<reference evidence="3 4" key="1">
    <citation type="submission" date="2017-09" db="EMBL/GenBank/DDBJ databases">
        <title>Depth-based differentiation of microbial function through sediment-hosted aquifers and enrichment of novel symbionts in the deep terrestrial subsurface.</title>
        <authorList>
            <person name="Probst A.J."/>
            <person name="Ladd B."/>
            <person name="Jarett J.K."/>
            <person name="Geller-Mcgrath D.E."/>
            <person name="Sieber C.M."/>
            <person name="Emerson J.B."/>
            <person name="Anantharaman K."/>
            <person name="Thomas B.C."/>
            <person name="Malmstrom R."/>
            <person name="Stieglmeier M."/>
            <person name="Klingl A."/>
            <person name="Woyke T."/>
            <person name="Ryan C.M."/>
            <person name="Banfield J.F."/>
        </authorList>
    </citation>
    <scope>NUCLEOTIDE SEQUENCE [LARGE SCALE GENOMIC DNA]</scope>
    <source>
        <strain evidence="3">CG10_big_fil_rev_8_21_14_0_10_50_16</strain>
    </source>
</reference>
<dbReference type="InterPro" id="IPR000836">
    <property type="entry name" value="PRTase_dom"/>
</dbReference>
<accession>A0A2H0RNJ0</accession>
<evidence type="ECO:0000259" key="2">
    <source>
        <dbReference type="Pfam" id="PF00156"/>
    </source>
</evidence>
<dbReference type="Gene3D" id="3.40.50.2020">
    <property type="match status" value="1"/>
</dbReference>